<feature type="compositionally biased region" description="Polar residues" evidence="1">
    <location>
        <begin position="101"/>
        <end position="120"/>
    </location>
</feature>
<reference evidence="2 3" key="1">
    <citation type="journal article" date="2020" name="Mol. Biol. Evol.">
        <title>Distinct Expression and Methylation Patterns for Genes with Different Fates following a Single Whole-Genome Duplication in Flowering Plants.</title>
        <authorList>
            <person name="Shi T."/>
            <person name="Rahmani R.S."/>
            <person name="Gugger P.F."/>
            <person name="Wang M."/>
            <person name="Li H."/>
            <person name="Zhang Y."/>
            <person name="Li Z."/>
            <person name="Wang Q."/>
            <person name="Van de Peer Y."/>
            <person name="Marchal K."/>
            <person name="Chen J."/>
        </authorList>
    </citation>
    <scope>NUCLEOTIDE SEQUENCE [LARGE SCALE GENOMIC DNA]</scope>
    <source>
        <tissue evidence="2">Leaf</tissue>
    </source>
</reference>
<feature type="compositionally biased region" description="Basic and acidic residues" evidence="1">
    <location>
        <begin position="21"/>
        <end position="43"/>
    </location>
</feature>
<dbReference type="Proteomes" id="UP000607653">
    <property type="component" value="Unassembled WGS sequence"/>
</dbReference>
<dbReference type="AlphaFoldDB" id="A0A822Z7V2"/>
<keyword evidence="3" id="KW-1185">Reference proteome</keyword>
<protein>
    <submittedName>
        <fullName evidence="2">Uncharacterized protein</fullName>
    </submittedName>
</protein>
<name>A0A822Z7V2_NELNU</name>
<accession>A0A822Z7V2</accession>
<sequence>MFPSPLSPFLHQAKRNKTTGKGKDQLHFQAHEEGRRKKEEERPRRRRVATPNEEELPSTIRPCKKTQLKNTHILPSHSPNQTLSPITLLLRLSNLNRTQTSPFHKTQALSTPNPNSLLPF</sequence>
<evidence type="ECO:0000313" key="3">
    <source>
        <dbReference type="Proteomes" id="UP000607653"/>
    </source>
</evidence>
<dbReference type="EMBL" id="DUZY01000004">
    <property type="protein sequence ID" value="DAD37568.1"/>
    <property type="molecule type" value="Genomic_DNA"/>
</dbReference>
<feature type="region of interest" description="Disordered" evidence="1">
    <location>
        <begin position="1"/>
        <end position="61"/>
    </location>
</feature>
<gene>
    <name evidence="2" type="ORF">HUJ06_008209</name>
</gene>
<evidence type="ECO:0000256" key="1">
    <source>
        <dbReference type="SAM" id="MobiDB-lite"/>
    </source>
</evidence>
<organism evidence="2 3">
    <name type="scientific">Nelumbo nucifera</name>
    <name type="common">Sacred lotus</name>
    <dbReference type="NCBI Taxonomy" id="4432"/>
    <lineage>
        <taxon>Eukaryota</taxon>
        <taxon>Viridiplantae</taxon>
        <taxon>Streptophyta</taxon>
        <taxon>Embryophyta</taxon>
        <taxon>Tracheophyta</taxon>
        <taxon>Spermatophyta</taxon>
        <taxon>Magnoliopsida</taxon>
        <taxon>Proteales</taxon>
        <taxon>Nelumbonaceae</taxon>
        <taxon>Nelumbo</taxon>
    </lineage>
</organism>
<evidence type="ECO:0000313" key="2">
    <source>
        <dbReference type="EMBL" id="DAD37568.1"/>
    </source>
</evidence>
<proteinExistence type="predicted"/>
<comment type="caution">
    <text evidence="2">The sequence shown here is derived from an EMBL/GenBank/DDBJ whole genome shotgun (WGS) entry which is preliminary data.</text>
</comment>
<feature type="region of interest" description="Disordered" evidence="1">
    <location>
        <begin position="99"/>
        <end position="120"/>
    </location>
</feature>